<keyword evidence="2 6" id="KW-0812">Transmembrane</keyword>
<dbReference type="AlphaFoldDB" id="A0A3S0VU48"/>
<evidence type="ECO:0000256" key="3">
    <source>
        <dbReference type="ARBA" id="ARBA00022989"/>
    </source>
</evidence>
<feature type="compositionally biased region" description="Basic and acidic residues" evidence="5">
    <location>
        <begin position="1"/>
        <end position="15"/>
    </location>
</feature>
<feature type="transmembrane region" description="Helical" evidence="6">
    <location>
        <begin position="428"/>
        <end position="451"/>
    </location>
</feature>
<keyword evidence="4 6" id="KW-0472">Membrane</keyword>
<proteinExistence type="predicted"/>
<dbReference type="Proteomes" id="UP000267430">
    <property type="component" value="Unassembled WGS sequence"/>
</dbReference>
<dbReference type="OrthoDB" id="9787548at2"/>
<keyword evidence="3 6" id="KW-1133">Transmembrane helix</keyword>
<evidence type="ECO:0000256" key="2">
    <source>
        <dbReference type="ARBA" id="ARBA00022692"/>
    </source>
</evidence>
<comment type="subcellular location">
    <subcellularLocation>
        <location evidence="1">Membrane</location>
        <topology evidence="1">Multi-pass membrane protein</topology>
    </subcellularLocation>
</comment>
<gene>
    <name evidence="7" type="ORF">ELQ35_01580</name>
</gene>
<dbReference type="Pfam" id="PF01566">
    <property type="entry name" value="Nramp"/>
    <property type="match status" value="1"/>
</dbReference>
<evidence type="ECO:0000313" key="7">
    <source>
        <dbReference type="EMBL" id="RUQ32802.1"/>
    </source>
</evidence>
<dbReference type="PANTHER" id="PTHR11706">
    <property type="entry name" value="SOLUTE CARRIER PROTEIN FAMILY 11 MEMBER"/>
    <property type="match status" value="1"/>
</dbReference>
<dbReference type="GO" id="GO:0005886">
    <property type="term" value="C:plasma membrane"/>
    <property type="evidence" value="ECO:0007669"/>
    <property type="project" value="TreeGrafter"/>
</dbReference>
<feature type="transmembrane region" description="Helical" evidence="6">
    <location>
        <begin position="151"/>
        <end position="168"/>
    </location>
</feature>
<feature type="transmembrane region" description="Helical" evidence="6">
    <location>
        <begin position="316"/>
        <end position="341"/>
    </location>
</feature>
<feature type="transmembrane region" description="Helical" evidence="6">
    <location>
        <begin position="112"/>
        <end position="139"/>
    </location>
</feature>
<evidence type="ECO:0008006" key="9">
    <source>
        <dbReference type="Google" id="ProtNLM"/>
    </source>
</evidence>
<reference evidence="7 8" key="1">
    <citation type="submission" date="2018-12" db="EMBL/GenBank/DDBJ databases">
        <title>Bacillus chawlae sp. nov., Bacillus glennii sp. nov., and Bacillus saganii sp. nov. Isolated from the Vehicle Assembly Building at Kennedy Space Center where the Viking Spacecraft were Assembled.</title>
        <authorList>
            <person name="Seuylemezian A."/>
            <person name="Vaishampayan P."/>
        </authorList>
    </citation>
    <scope>NUCLEOTIDE SEQUENCE [LARGE SCALE GENOMIC DNA]</scope>
    <source>
        <strain evidence="7 8">L5</strain>
    </source>
</reference>
<organism evidence="7 8">
    <name type="scientific">Peribacillus cavernae</name>
    <dbReference type="NCBI Taxonomy" id="1674310"/>
    <lineage>
        <taxon>Bacteria</taxon>
        <taxon>Bacillati</taxon>
        <taxon>Bacillota</taxon>
        <taxon>Bacilli</taxon>
        <taxon>Bacillales</taxon>
        <taxon>Bacillaceae</taxon>
        <taxon>Peribacillus</taxon>
    </lineage>
</organism>
<evidence type="ECO:0000256" key="1">
    <source>
        <dbReference type="ARBA" id="ARBA00004141"/>
    </source>
</evidence>
<evidence type="ECO:0000313" key="8">
    <source>
        <dbReference type="Proteomes" id="UP000267430"/>
    </source>
</evidence>
<feature type="transmembrane region" description="Helical" evidence="6">
    <location>
        <begin position="180"/>
        <end position="200"/>
    </location>
</feature>
<keyword evidence="8" id="KW-1185">Reference proteome</keyword>
<dbReference type="PANTHER" id="PTHR11706:SF3">
    <property type="entry name" value="METAL ION TRANSPORT PROTEIN"/>
    <property type="match status" value="1"/>
</dbReference>
<evidence type="ECO:0000256" key="5">
    <source>
        <dbReference type="SAM" id="MobiDB-lite"/>
    </source>
</evidence>
<feature type="compositionally biased region" description="Polar residues" evidence="5">
    <location>
        <begin position="16"/>
        <end position="27"/>
    </location>
</feature>
<dbReference type="InterPro" id="IPR001046">
    <property type="entry name" value="NRAMP_fam"/>
</dbReference>
<feature type="transmembrane region" description="Helical" evidence="6">
    <location>
        <begin position="68"/>
        <end position="92"/>
    </location>
</feature>
<feature type="transmembrane region" description="Helical" evidence="6">
    <location>
        <begin position="385"/>
        <end position="407"/>
    </location>
</feature>
<feature type="region of interest" description="Disordered" evidence="5">
    <location>
        <begin position="1"/>
        <end position="27"/>
    </location>
</feature>
<sequence length="455" mass="49940">MNNAQEKKVNVDRLEYSQTNETNPPNELPTTFGDIIKSLGPGIVIAMAFLGTADLVSSAVSGTNYGYALIWTVIVGLAARYFMVSAIAKYTLQNKFGDVSILQGYKRVWKGFPMLLGILTLFYAIILMMAMVRFCSVALYNLFGQTGGSTWGYFIWGSVTVGISLYMLSRPNAFKILEWCAKIASIAIILTFVFALFKIGTIDVIGLIKGLGFGLPPNNGAFDAVFIAVATIGTVGGSVLNLTYPYFMEEKGWKGPKYRKLQTIDLLSGLLPVLLIMILIWIVAAETMRGSGITISNEQDLALMMEMAVGPSGPSLLWICVFLTAFTSFPSAANGLIKIVFDGFHLNTKRGESFKKADEDPLFNKVIILLTLFTLLITVPNAPNLVYISIFGSVLTTVMVPPIILGITIMTSSKKYMLPDKANRWWEFGILFILMGVGFWSVYEIIVNLIARITG</sequence>
<dbReference type="RefSeq" id="WP_126863093.1">
    <property type="nucleotide sequence ID" value="NZ_JAUSTX010000003.1"/>
</dbReference>
<protein>
    <recommendedName>
        <fullName evidence="9">Divalent metal cation transporter</fullName>
    </recommendedName>
</protein>
<evidence type="ECO:0000256" key="4">
    <source>
        <dbReference type="ARBA" id="ARBA00023136"/>
    </source>
</evidence>
<dbReference type="EMBL" id="RYZZ01000001">
    <property type="protein sequence ID" value="RUQ32802.1"/>
    <property type="molecule type" value="Genomic_DNA"/>
</dbReference>
<comment type="caution">
    <text evidence="7">The sequence shown here is derived from an EMBL/GenBank/DDBJ whole genome shotgun (WGS) entry which is preliminary data.</text>
</comment>
<feature type="transmembrane region" description="Helical" evidence="6">
    <location>
        <begin position="362"/>
        <end position="379"/>
    </location>
</feature>
<dbReference type="GO" id="GO:0034755">
    <property type="term" value="P:iron ion transmembrane transport"/>
    <property type="evidence" value="ECO:0007669"/>
    <property type="project" value="TreeGrafter"/>
</dbReference>
<feature type="transmembrane region" description="Helical" evidence="6">
    <location>
        <begin position="264"/>
        <end position="284"/>
    </location>
</feature>
<dbReference type="GO" id="GO:0005384">
    <property type="term" value="F:manganese ion transmembrane transporter activity"/>
    <property type="evidence" value="ECO:0007669"/>
    <property type="project" value="TreeGrafter"/>
</dbReference>
<accession>A0A3S0VU48</accession>
<feature type="transmembrane region" description="Helical" evidence="6">
    <location>
        <begin position="220"/>
        <end position="244"/>
    </location>
</feature>
<name>A0A3S0VU48_9BACI</name>
<feature type="transmembrane region" description="Helical" evidence="6">
    <location>
        <begin position="43"/>
        <end position="62"/>
    </location>
</feature>
<evidence type="ECO:0000256" key="6">
    <source>
        <dbReference type="SAM" id="Phobius"/>
    </source>
</evidence>
<dbReference type="GO" id="GO:0015086">
    <property type="term" value="F:cadmium ion transmembrane transporter activity"/>
    <property type="evidence" value="ECO:0007669"/>
    <property type="project" value="TreeGrafter"/>
</dbReference>